<keyword evidence="2" id="KW-1185">Reference proteome</keyword>
<accession>A0A067R540</accession>
<protein>
    <submittedName>
        <fullName evidence="1">Uncharacterized protein</fullName>
    </submittedName>
</protein>
<evidence type="ECO:0000313" key="1">
    <source>
        <dbReference type="EMBL" id="KDR18265.1"/>
    </source>
</evidence>
<dbReference type="InParanoid" id="A0A067R540"/>
<reference evidence="1 2" key="1">
    <citation type="journal article" date="2014" name="Nat. Commun.">
        <title>Molecular traces of alternative social organization in a termite genome.</title>
        <authorList>
            <person name="Terrapon N."/>
            <person name="Li C."/>
            <person name="Robertson H.M."/>
            <person name="Ji L."/>
            <person name="Meng X."/>
            <person name="Booth W."/>
            <person name="Chen Z."/>
            <person name="Childers C.P."/>
            <person name="Glastad K.M."/>
            <person name="Gokhale K."/>
            <person name="Gowin J."/>
            <person name="Gronenberg W."/>
            <person name="Hermansen R.A."/>
            <person name="Hu H."/>
            <person name="Hunt B.G."/>
            <person name="Huylmans A.K."/>
            <person name="Khalil S.M."/>
            <person name="Mitchell R.D."/>
            <person name="Munoz-Torres M.C."/>
            <person name="Mustard J.A."/>
            <person name="Pan H."/>
            <person name="Reese J.T."/>
            <person name="Scharf M.E."/>
            <person name="Sun F."/>
            <person name="Vogel H."/>
            <person name="Xiao J."/>
            <person name="Yang W."/>
            <person name="Yang Z."/>
            <person name="Yang Z."/>
            <person name="Zhou J."/>
            <person name="Zhu J."/>
            <person name="Brent C.S."/>
            <person name="Elsik C.G."/>
            <person name="Goodisman M.A."/>
            <person name="Liberles D.A."/>
            <person name="Roe R.M."/>
            <person name="Vargo E.L."/>
            <person name="Vilcinskas A."/>
            <person name="Wang J."/>
            <person name="Bornberg-Bauer E."/>
            <person name="Korb J."/>
            <person name="Zhang G."/>
            <person name="Liebig J."/>
        </authorList>
    </citation>
    <scope>NUCLEOTIDE SEQUENCE [LARGE SCALE GENOMIC DNA]</scope>
    <source>
        <tissue evidence="1">Whole organism</tissue>
    </source>
</reference>
<gene>
    <name evidence="1" type="ORF">L798_07843</name>
</gene>
<name>A0A067R540_ZOONE</name>
<organism evidence="1 2">
    <name type="scientific">Zootermopsis nevadensis</name>
    <name type="common">Dampwood termite</name>
    <dbReference type="NCBI Taxonomy" id="136037"/>
    <lineage>
        <taxon>Eukaryota</taxon>
        <taxon>Metazoa</taxon>
        <taxon>Ecdysozoa</taxon>
        <taxon>Arthropoda</taxon>
        <taxon>Hexapoda</taxon>
        <taxon>Insecta</taxon>
        <taxon>Pterygota</taxon>
        <taxon>Neoptera</taxon>
        <taxon>Polyneoptera</taxon>
        <taxon>Dictyoptera</taxon>
        <taxon>Blattodea</taxon>
        <taxon>Blattoidea</taxon>
        <taxon>Termitoidae</taxon>
        <taxon>Termopsidae</taxon>
        <taxon>Zootermopsis</taxon>
    </lineage>
</organism>
<evidence type="ECO:0000313" key="2">
    <source>
        <dbReference type="Proteomes" id="UP000027135"/>
    </source>
</evidence>
<sequence>MTALRCSLPWLHAKHRLSTSSYNSLDFICDVRRRILSVSGRPADISRCFVFDLHERSPLRKKLLVRIYDSATYSGLRKFYLFNHKYKCVLEDVTYFLRPGLYSSRLRRKVSSLHESHTLITFDLTFMVTLVSSARLVSFYRAFILSVLGL</sequence>
<proteinExistence type="predicted"/>
<dbReference type="Proteomes" id="UP000027135">
    <property type="component" value="Unassembled WGS sequence"/>
</dbReference>
<dbReference type="AlphaFoldDB" id="A0A067R540"/>
<dbReference type="EMBL" id="KK852696">
    <property type="protein sequence ID" value="KDR18265.1"/>
    <property type="molecule type" value="Genomic_DNA"/>
</dbReference>